<dbReference type="Pfam" id="PF03500">
    <property type="entry name" value="Cellsynth_D"/>
    <property type="match status" value="1"/>
</dbReference>
<evidence type="ECO:0000313" key="2">
    <source>
        <dbReference type="Proteomes" id="UP000251800"/>
    </source>
</evidence>
<reference evidence="1 2" key="1">
    <citation type="submission" date="2018-05" db="EMBL/GenBank/DDBJ databases">
        <title>Abyssibacter profundi OUC007T gen. nov., sp. nov, a marine bacterium isolated from seawater of the Mariana Trench.</title>
        <authorList>
            <person name="Zhou S."/>
        </authorList>
    </citation>
    <scope>NUCLEOTIDE SEQUENCE [LARGE SCALE GENOMIC DNA]</scope>
    <source>
        <strain evidence="1 2">OUC007</strain>
    </source>
</reference>
<dbReference type="OrthoDB" id="6078279at2"/>
<dbReference type="Gene3D" id="3.30.70.2590">
    <property type="match status" value="1"/>
</dbReference>
<dbReference type="Proteomes" id="UP000251800">
    <property type="component" value="Unassembled WGS sequence"/>
</dbReference>
<organism evidence="1 2">
    <name type="scientific">Abyssibacter profundi</name>
    <dbReference type="NCBI Taxonomy" id="2182787"/>
    <lineage>
        <taxon>Bacteria</taxon>
        <taxon>Pseudomonadati</taxon>
        <taxon>Pseudomonadota</taxon>
        <taxon>Gammaproteobacteria</taxon>
        <taxon>Chromatiales</taxon>
        <taxon>Oceanococcaceae</taxon>
        <taxon>Abyssibacter</taxon>
    </lineage>
</organism>
<sequence length="160" mass="18017">MSNSFGSHLAYFSEQQCGRQWRAFLGALAEELAEQMSDDEIQSFMYVLGRRMGESVQPAEASTLEEMEAAANAIWADWNWGLVRFKDVQTSLEIIHDCAPFRAAFGAAGISWSGALLEGIYSRWFEAFGAGDDLVLRQIEIEEGEVDSYRYRLAHRSLFG</sequence>
<gene>
    <name evidence="1" type="ORF">DEH80_05490</name>
</gene>
<protein>
    <submittedName>
        <fullName evidence="1">Cellulose synthase</fullName>
    </submittedName>
</protein>
<dbReference type="EMBL" id="QEQK01000004">
    <property type="protein sequence ID" value="PWN56870.1"/>
    <property type="molecule type" value="Genomic_DNA"/>
</dbReference>
<dbReference type="InterPro" id="IPR038470">
    <property type="entry name" value="Cellsynth_D_sf"/>
</dbReference>
<accession>A0A363UN82</accession>
<proteinExistence type="predicted"/>
<dbReference type="AlphaFoldDB" id="A0A363UN82"/>
<comment type="caution">
    <text evidence="1">The sequence shown here is derived from an EMBL/GenBank/DDBJ whole genome shotgun (WGS) entry which is preliminary data.</text>
</comment>
<name>A0A363UN82_9GAMM</name>
<dbReference type="GO" id="GO:0030244">
    <property type="term" value="P:cellulose biosynthetic process"/>
    <property type="evidence" value="ECO:0007669"/>
    <property type="project" value="InterPro"/>
</dbReference>
<keyword evidence="2" id="KW-1185">Reference proteome</keyword>
<dbReference type="InterPro" id="IPR022798">
    <property type="entry name" value="BcsD_bac"/>
</dbReference>
<evidence type="ECO:0000313" key="1">
    <source>
        <dbReference type="EMBL" id="PWN56870.1"/>
    </source>
</evidence>
<dbReference type="RefSeq" id="WP_109719469.1">
    <property type="nucleotide sequence ID" value="NZ_QEQK01000004.1"/>
</dbReference>